<evidence type="ECO:0000256" key="3">
    <source>
        <dbReference type="PROSITE-ProRule" id="PRU00169"/>
    </source>
</evidence>
<feature type="domain" description="HTH luxR-type" evidence="4">
    <location>
        <begin position="135"/>
        <end position="200"/>
    </location>
</feature>
<dbReference type="Pfam" id="PF00072">
    <property type="entry name" value="Response_reg"/>
    <property type="match status" value="1"/>
</dbReference>
<feature type="domain" description="Response regulatory" evidence="5">
    <location>
        <begin position="1"/>
        <end position="111"/>
    </location>
</feature>
<reference evidence="6" key="1">
    <citation type="submission" date="2022-10" db="EMBL/GenBank/DDBJ databases">
        <title>Genome sequence of Actinomyces israelii ATCC 10048.</title>
        <authorList>
            <person name="Watt R.M."/>
            <person name="Tong W.M."/>
        </authorList>
    </citation>
    <scope>NUCLEOTIDE SEQUENCE</scope>
    <source>
        <strain evidence="6">ATCC 10048</strain>
    </source>
</reference>
<keyword evidence="7" id="KW-1185">Reference proteome</keyword>
<keyword evidence="2" id="KW-0238">DNA-binding</keyword>
<feature type="modified residue" description="4-aspartylphosphate" evidence="3">
    <location>
        <position position="48"/>
    </location>
</feature>
<accession>A0ABT4I4M0</accession>
<dbReference type="PROSITE" id="PS00622">
    <property type="entry name" value="HTH_LUXR_1"/>
    <property type="match status" value="1"/>
</dbReference>
<name>A0ABT4I4M0_9ACTO</name>
<dbReference type="InterPro" id="IPR000792">
    <property type="entry name" value="Tscrpt_reg_LuxR_C"/>
</dbReference>
<evidence type="ECO:0000259" key="5">
    <source>
        <dbReference type="PROSITE" id="PS50110"/>
    </source>
</evidence>
<dbReference type="PANTHER" id="PTHR43214:SF42">
    <property type="entry name" value="TRANSCRIPTIONAL REGULATORY PROTEIN DESR"/>
    <property type="match status" value="1"/>
</dbReference>
<protein>
    <submittedName>
        <fullName evidence="6">Response regulator transcription factor</fullName>
    </submittedName>
</protein>
<dbReference type="SMART" id="SM00448">
    <property type="entry name" value="REC"/>
    <property type="match status" value="1"/>
</dbReference>
<dbReference type="InterPro" id="IPR011006">
    <property type="entry name" value="CheY-like_superfamily"/>
</dbReference>
<comment type="caution">
    <text evidence="6">The sequence shown here is derived from an EMBL/GenBank/DDBJ whole genome shotgun (WGS) entry which is preliminary data.</text>
</comment>
<sequence length="203" mass="21741">MDDNAIVRAGLQAVLGRVDTVTEVLEAENAFTALEMTSAHSPDIILLDVSMPPGRSGLDILPELVGSASVIMLTSMKDPALIRRALDAGARGYLVHGQLGVNEVAGAIETCRHGGLVLGREAADVMLHPSDDNRPNPLRERLTDREAEILDLAADGLSNAEIAGRLFLSERTVKNYLNAAYPKIDVHNRSEAVSAWLGRGQGR</sequence>
<dbReference type="InterPro" id="IPR001789">
    <property type="entry name" value="Sig_transdc_resp-reg_receiver"/>
</dbReference>
<gene>
    <name evidence="6" type="ORF">OHJ16_01260</name>
</gene>
<dbReference type="InterPro" id="IPR016032">
    <property type="entry name" value="Sig_transdc_resp-reg_C-effctor"/>
</dbReference>
<evidence type="ECO:0000313" key="7">
    <source>
        <dbReference type="Proteomes" id="UP001072034"/>
    </source>
</evidence>
<dbReference type="PROSITE" id="PS50043">
    <property type="entry name" value="HTH_LUXR_2"/>
    <property type="match status" value="1"/>
</dbReference>
<dbReference type="SMART" id="SM00421">
    <property type="entry name" value="HTH_LUXR"/>
    <property type="match status" value="1"/>
</dbReference>
<evidence type="ECO:0000256" key="1">
    <source>
        <dbReference type="ARBA" id="ARBA00022553"/>
    </source>
</evidence>
<dbReference type="CDD" id="cd17535">
    <property type="entry name" value="REC_NarL-like"/>
    <property type="match status" value="1"/>
</dbReference>
<evidence type="ECO:0000313" key="6">
    <source>
        <dbReference type="EMBL" id="MCZ0856679.1"/>
    </source>
</evidence>
<dbReference type="Gene3D" id="3.40.50.2300">
    <property type="match status" value="1"/>
</dbReference>
<dbReference type="CDD" id="cd06170">
    <property type="entry name" value="LuxR_C_like"/>
    <property type="match status" value="1"/>
</dbReference>
<dbReference type="PRINTS" id="PR00038">
    <property type="entry name" value="HTHLUXR"/>
</dbReference>
<dbReference type="Proteomes" id="UP001072034">
    <property type="component" value="Unassembled WGS sequence"/>
</dbReference>
<dbReference type="PANTHER" id="PTHR43214">
    <property type="entry name" value="TWO-COMPONENT RESPONSE REGULATOR"/>
    <property type="match status" value="1"/>
</dbReference>
<dbReference type="SUPFAM" id="SSF46894">
    <property type="entry name" value="C-terminal effector domain of the bipartite response regulators"/>
    <property type="match status" value="1"/>
</dbReference>
<proteinExistence type="predicted"/>
<dbReference type="InterPro" id="IPR058245">
    <property type="entry name" value="NreC/VraR/RcsB-like_REC"/>
</dbReference>
<organism evidence="6 7">
    <name type="scientific">Actinomyces israelii</name>
    <dbReference type="NCBI Taxonomy" id="1659"/>
    <lineage>
        <taxon>Bacteria</taxon>
        <taxon>Bacillati</taxon>
        <taxon>Actinomycetota</taxon>
        <taxon>Actinomycetes</taxon>
        <taxon>Actinomycetales</taxon>
        <taxon>Actinomycetaceae</taxon>
        <taxon>Actinomyces</taxon>
    </lineage>
</organism>
<dbReference type="PROSITE" id="PS50110">
    <property type="entry name" value="RESPONSE_REGULATORY"/>
    <property type="match status" value="1"/>
</dbReference>
<dbReference type="EMBL" id="JAPTMY010000002">
    <property type="protein sequence ID" value="MCZ0856679.1"/>
    <property type="molecule type" value="Genomic_DNA"/>
</dbReference>
<dbReference type="Pfam" id="PF00196">
    <property type="entry name" value="GerE"/>
    <property type="match status" value="1"/>
</dbReference>
<keyword evidence="1 3" id="KW-0597">Phosphoprotein</keyword>
<dbReference type="RefSeq" id="WP_268916407.1">
    <property type="nucleotide sequence ID" value="NZ_JAPTMY010000002.1"/>
</dbReference>
<dbReference type="SUPFAM" id="SSF52172">
    <property type="entry name" value="CheY-like"/>
    <property type="match status" value="1"/>
</dbReference>
<dbReference type="InterPro" id="IPR039420">
    <property type="entry name" value="WalR-like"/>
</dbReference>
<evidence type="ECO:0000259" key="4">
    <source>
        <dbReference type="PROSITE" id="PS50043"/>
    </source>
</evidence>
<evidence type="ECO:0000256" key="2">
    <source>
        <dbReference type="ARBA" id="ARBA00023125"/>
    </source>
</evidence>